<dbReference type="InterPro" id="IPR017111">
    <property type="entry name" value="Set1_fungi"/>
</dbReference>
<comment type="subcellular location">
    <subcellularLocation>
        <location evidence="2">Chromosome</location>
    </subcellularLocation>
    <subcellularLocation>
        <location evidence="1">Nucleus</location>
    </subcellularLocation>
</comment>
<dbReference type="PROSITE" id="PS50280">
    <property type="entry name" value="SET"/>
    <property type="match status" value="1"/>
</dbReference>
<feature type="compositionally biased region" description="Basic and acidic residues" evidence="17">
    <location>
        <begin position="1902"/>
        <end position="1916"/>
    </location>
</feature>
<feature type="compositionally biased region" description="Polar residues" evidence="17">
    <location>
        <begin position="1241"/>
        <end position="1250"/>
    </location>
</feature>
<feature type="domain" description="Post-SET" evidence="19">
    <location>
        <begin position="2263"/>
        <end position="2279"/>
    </location>
</feature>
<feature type="region of interest" description="Disordered" evidence="17">
    <location>
        <begin position="1302"/>
        <end position="1357"/>
    </location>
</feature>
<feature type="compositionally biased region" description="Polar residues" evidence="17">
    <location>
        <begin position="117"/>
        <end position="137"/>
    </location>
</feature>
<feature type="region of interest" description="Disordered" evidence="17">
    <location>
        <begin position="117"/>
        <end position="179"/>
    </location>
</feature>
<feature type="compositionally biased region" description="Polar residues" evidence="17">
    <location>
        <begin position="474"/>
        <end position="484"/>
    </location>
</feature>
<evidence type="ECO:0000256" key="5">
    <source>
        <dbReference type="ARBA" id="ARBA00022454"/>
    </source>
</evidence>
<name>A0A0G4MDG9_VERLO</name>
<dbReference type="InterPro" id="IPR024657">
    <property type="entry name" value="COMPASS_Set1_N-SET"/>
</dbReference>
<protein>
    <recommendedName>
        <fullName evidence="4">Histone-lysine N-methyltransferase, H3 lysine-4 specific</fullName>
        <ecNumber evidence="3">2.1.1.354</ecNumber>
    </recommendedName>
    <alternativeName>
        <fullName evidence="11">SET domain-containing protein 1</fullName>
    </alternativeName>
</protein>
<evidence type="ECO:0000256" key="2">
    <source>
        <dbReference type="ARBA" id="ARBA00004286"/>
    </source>
</evidence>
<feature type="compositionally biased region" description="Polar residues" evidence="17">
    <location>
        <begin position="266"/>
        <end position="275"/>
    </location>
</feature>
<evidence type="ECO:0000259" key="18">
    <source>
        <dbReference type="PROSITE" id="PS50280"/>
    </source>
</evidence>
<evidence type="ECO:0000256" key="12">
    <source>
        <dbReference type="ARBA" id="ARBA00044492"/>
    </source>
</evidence>
<feature type="compositionally biased region" description="Polar residues" evidence="17">
    <location>
        <begin position="1669"/>
        <end position="1689"/>
    </location>
</feature>
<gene>
    <name evidence="20" type="ORF">BN1708_005720</name>
</gene>
<feature type="region of interest" description="Disordered" evidence="17">
    <location>
        <begin position="991"/>
        <end position="1031"/>
    </location>
</feature>
<dbReference type="EC" id="2.1.1.354" evidence="3"/>
<dbReference type="Gene3D" id="2.170.270.10">
    <property type="entry name" value="SET domain"/>
    <property type="match status" value="1"/>
</dbReference>
<evidence type="ECO:0000256" key="1">
    <source>
        <dbReference type="ARBA" id="ARBA00004123"/>
    </source>
</evidence>
<feature type="region of interest" description="Disordered" evidence="17">
    <location>
        <begin position="1567"/>
        <end position="1614"/>
    </location>
</feature>
<keyword evidence="5" id="KW-0158">Chromosome</keyword>
<dbReference type="InterPro" id="IPR012677">
    <property type="entry name" value="Nucleotide-bd_a/b_plait_sf"/>
</dbReference>
<proteinExistence type="predicted"/>
<keyword evidence="21" id="KW-1185">Reference proteome</keyword>
<dbReference type="InterPro" id="IPR035979">
    <property type="entry name" value="RBD_domain_sf"/>
</dbReference>
<evidence type="ECO:0000256" key="4">
    <source>
        <dbReference type="ARBA" id="ARBA00015839"/>
    </source>
</evidence>
<feature type="compositionally biased region" description="Basic and acidic residues" evidence="17">
    <location>
        <begin position="1585"/>
        <end position="1608"/>
    </location>
</feature>
<feature type="compositionally biased region" description="Basic and acidic residues" evidence="17">
    <location>
        <begin position="19"/>
        <end position="34"/>
    </location>
</feature>
<comment type="subunit">
    <text evidence="13">Component of the Set1C/COMPASS complex.</text>
</comment>
<feature type="region of interest" description="Disordered" evidence="17">
    <location>
        <begin position="1"/>
        <end position="39"/>
    </location>
</feature>
<feature type="region of interest" description="Disordered" evidence="17">
    <location>
        <begin position="666"/>
        <end position="714"/>
    </location>
</feature>
<evidence type="ECO:0000256" key="10">
    <source>
        <dbReference type="ARBA" id="ARBA00023242"/>
    </source>
</evidence>
<feature type="region of interest" description="Disordered" evidence="17">
    <location>
        <begin position="474"/>
        <end position="561"/>
    </location>
</feature>
<feature type="region of interest" description="Disordered" evidence="17">
    <location>
        <begin position="1852"/>
        <end position="1948"/>
    </location>
</feature>
<dbReference type="GO" id="GO:0032259">
    <property type="term" value="P:methylation"/>
    <property type="evidence" value="ECO:0007669"/>
    <property type="project" value="UniProtKB-KW"/>
</dbReference>
<dbReference type="EMBL" id="CVQH01022083">
    <property type="protein sequence ID" value="CRK32329.1"/>
    <property type="molecule type" value="Genomic_DNA"/>
</dbReference>
<dbReference type="InterPro" id="IPR003616">
    <property type="entry name" value="Post-SET_dom"/>
</dbReference>
<evidence type="ECO:0000256" key="6">
    <source>
        <dbReference type="ARBA" id="ARBA00022603"/>
    </source>
</evidence>
<keyword evidence="10" id="KW-0539">Nucleus</keyword>
<sequence length="2279" mass="252528">MTRQSSAGFAQFFPTAPRAAREKATEREKARLRTQETAGSLLASQPVVLAAPADGLNGQAAPTDAILVNGSHHQAEDHGSPLGDILTAVGSASSHASTGSSIFSATTRQPLANGLSQNAAASTVTPLTSIESPSVSGHTHPPKPTTSNSRIPDHQQSSTAHQSPAHMPNGSSESYPAIDRVPAPTDAILVNGSHHQAEDHGSPLGDILTAVGSASSHASTGSSIFSATTRQPLANGLSQNAAASTVTPLTSIESPSVSGHTHLPKPTTSNSQIPDHQQSSSAHQSPAHMPNGSSESYPAIDRVPARAPGRSRKGVKCIYDPLLDKTLSKDKIRAAKPTFKEFGMDDDDAPPSDPRLAMGGRLNYMNTDFRHHKSRLRPAAYNLKPYPFEPKTSVGPGPPTQIVVMGFNPLINFQKVLQAFATFGDIAESSNKMHPETGSYLGFATFRYRDSQPSRSRPMAIKAIDAARRALRTMNGQRIESNNIKVEYDPNGKKSGRMLEETVNRDRSTPNPSNVRPPPAGPRSTAPEPAHGPPPMAPRGPAAHRQTATPVPTGPGRPIQPIKQHSVVEDKPIAPQLAGEPYIFVPSAKVPVMHTTVPHMKKRLKAHSFDDIRVDRTGYYIVFPSSSLGRSEAERCFRNVHRTEFFNYEFYMTLCLPPLMDDKTETTAHAPRRRTPSPDRKRKQEVRNREDNDRRRQEEKNDLEEEKRQRAKNFDPVQAAREVISHELAEHLIKHIRTRVAAPALTAFLDPKNHTARRRQLNLEDPIESTPSRKTAPGNESPQVGTPNSGADPIEKRTGRLEISALPRIRKIKNPGQAQQRNYGFTDPFARKRPPQARNAFRSLHHRLKSYDSDVESDDEGRRSVARETEEPESRPRSRMSTDDEDDEASKDELGSWGAAEEDSMTEASFAVGTLPTKKRKLELEAQTALKRQKKSDEELFGVTLDHIETGPCPSIIQLQSRNNTCAKRAARLNKMLALRDENAVNAAQTIRQTQGKGHLAPKTPGARYPKTPSGHHDENAVGGKTILGKTKGTINQPARQRLVTPSGTQARAPLGNKTTNAKAKNGQVQGVKSIVKEFEKTDAKQNTIKKPKNKGPAVDPLKVAVHIDLDGDEHEIEHAPLRVKDLPYESDVFPEGGLNFDGLKKENMFKGYYSHFYNPLGEDGLRFEDRKHEERMQKALKQNDEEILHDIDSMDWSVSDVPETRKLVQKKTAPVANLTKTNAKPSAKYPATINSRRAASALSMTNGSTVRAKKLPDVPVRRPISSLLPGKRVAKAPTAPSKSVAAESAIGEAASRSTLGYTKGRSASSLISGRAPMPGTVTETARTNPPTSVSALTVRRDPAPQKQQTTEEEQQSLQRLQFLSIFEPEDDIDVVGSAPQFDNEEDEEFELKMDGRMLEETVNRDRSTPNPSNVRPPPAGPRTTAPEPAHGPPPMAPRGPAAHRQTATPVPTGPGRPIQPIKQHSIVEDKPIAPQLAGEPYIFVPSAKVPVMHTTVPHMKKRLKAHCFDDIRVDRTGYYIVFPSSSMGRSEAERCFRNVHRTEFFNYEFYMTLCLPPLMDDKTETMAHAPRRRTPSPDRKRKQEVRNREDNDRRRQEEKNDLEEEKRQRAKNFDPVQAAREVISHELAEHLIKHIRTRVAAPALTAFLDPKNHIARRRQLNLEDPIESTPSRKTAPGNESPQVGTPNSGADPIEKRTGRLEISALPRIRKIKNPGQAQQRNYGFTDPFARKRPPQARNAFRSLHHRLKSYDSDVESDDEGRRSVARETEEPESRPRSRMSTDDEDDEASKDELGSWGAAEEDSMTEASFAIGTLPTKKRKLELKAQTALKRQKKSDEELFGVTLDHIETELPVQPVSEGVTPECDLPGGKEESLSRSETPSALAGKLLSKKIKSKRKSKKQLFEEREALKKHPSDIEGSEAPEDRETPAAEDPKKSEPIEEEEAYQPAAVPTDLSLFAYEPTKALQLSQDPIAGLGPLQDVEFSPADLPDFAKLQKRFPVADFDDPLLWLWRRNRVREVNNLDQSAEKSLAIEGYYVPNPTGCARTEPIKKILNSEKSKYLPHHIKVQKAREAREARVQKDGKAAPTTVPAPAPTKGNSRANRANNRRHVTALQDEMKSSGDPDVFKFNQLKKRKKPVKFARSAIHNWGLYTEENINKDDMIIEYVGEQVRQQISEIREVRYLKQGMGSSYLFRIDENTVIDATKKGGIARFINHSCMPNCTAKIIKVDGSKRIVIYALRDIARTEELTYDYKFEREIGSLDRIPCLCGTALCKGFLN</sequence>
<dbReference type="PANTHER" id="PTHR45814">
    <property type="entry name" value="HISTONE-LYSINE N-METHYLTRANSFERASE SETD1"/>
    <property type="match status" value="1"/>
</dbReference>
<dbReference type="GO" id="GO:0003676">
    <property type="term" value="F:nucleic acid binding"/>
    <property type="evidence" value="ECO:0007669"/>
    <property type="project" value="InterPro"/>
</dbReference>
<feature type="compositionally biased region" description="Low complexity" evidence="17">
    <location>
        <begin position="2085"/>
        <end position="2105"/>
    </location>
</feature>
<dbReference type="InterPro" id="IPR046341">
    <property type="entry name" value="SET_dom_sf"/>
</dbReference>
<feature type="compositionally biased region" description="Basic and acidic residues" evidence="17">
    <location>
        <begin position="685"/>
        <end position="708"/>
    </location>
</feature>
<dbReference type="InterPro" id="IPR024636">
    <property type="entry name" value="SET_assoc"/>
</dbReference>
<feature type="region of interest" description="Disordered" evidence="17">
    <location>
        <begin position="1751"/>
        <end position="1818"/>
    </location>
</feature>
<feature type="compositionally biased region" description="Polar residues" evidence="17">
    <location>
        <begin position="245"/>
        <end position="259"/>
    </location>
</feature>
<evidence type="ECO:0000313" key="21">
    <source>
        <dbReference type="Proteomes" id="UP000044602"/>
    </source>
</evidence>
<comment type="catalytic activity">
    <reaction evidence="15">
        <text>N(6)-methyl-L-lysyl(4)-[histone H3] + S-adenosyl-L-methionine = N(6),N(6)-dimethyl-L-lysyl(4)-[histone H3] + S-adenosyl-L-homocysteine + H(+)</text>
        <dbReference type="Rhea" id="RHEA:60268"/>
        <dbReference type="Rhea" id="RHEA-COMP:15540"/>
        <dbReference type="Rhea" id="RHEA-COMP:15543"/>
        <dbReference type="ChEBI" id="CHEBI:15378"/>
        <dbReference type="ChEBI" id="CHEBI:57856"/>
        <dbReference type="ChEBI" id="CHEBI:59789"/>
        <dbReference type="ChEBI" id="CHEBI:61929"/>
        <dbReference type="ChEBI" id="CHEBI:61976"/>
    </reaction>
</comment>
<evidence type="ECO:0000256" key="16">
    <source>
        <dbReference type="ARBA" id="ARBA00049129"/>
    </source>
</evidence>
<feature type="compositionally biased region" description="Polar residues" evidence="17">
    <location>
        <begin position="1302"/>
        <end position="1312"/>
    </location>
</feature>
<evidence type="ECO:0000256" key="7">
    <source>
        <dbReference type="ARBA" id="ARBA00022679"/>
    </source>
</evidence>
<feature type="compositionally biased region" description="Basic and acidic residues" evidence="17">
    <location>
        <begin position="1923"/>
        <end position="1939"/>
    </location>
</feature>
<feature type="region of interest" description="Disordered" evidence="17">
    <location>
        <begin position="1241"/>
        <end position="1264"/>
    </location>
</feature>
<feature type="region of interest" description="Disordered" evidence="17">
    <location>
        <begin position="1044"/>
        <end position="1068"/>
    </location>
</feature>
<feature type="compositionally biased region" description="Polar residues" evidence="17">
    <location>
        <begin position="145"/>
        <end position="162"/>
    </location>
</feature>
<feature type="compositionally biased region" description="Basic residues" evidence="17">
    <location>
        <begin position="1570"/>
        <end position="1584"/>
    </location>
</feature>
<feature type="compositionally biased region" description="Polar residues" evidence="17">
    <location>
        <begin position="769"/>
        <end position="789"/>
    </location>
</feature>
<feature type="compositionally biased region" description="Basic residues" evidence="17">
    <location>
        <begin position="1889"/>
        <end position="1901"/>
    </location>
</feature>
<feature type="compositionally biased region" description="Basic and acidic residues" evidence="17">
    <location>
        <begin position="2070"/>
        <end position="2084"/>
    </location>
</feature>
<dbReference type="SMART" id="SM01291">
    <property type="entry name" value="N-SET"/>
    <property type="match status" value="1"/>
</dbReference>
<comment type="catalytic activity">
    <reaction evidence="16">
        <text>N(6),N(6)-dimethyl-L-lysyl(4)-[histone H3] + S-adenosyl-L-methionine = N(6),N(6),N(6)-trimethyl-L-lysyl(4)-[histone H3] + S-adenosyl-L-homocysteine + H(+)</text>
        <dbReference type="Rhea" id="RHEA:60272"/>
        <dbReference type="Rhea" id="RHEA-COMP:15537"/>
        <dbReference type="Rhea" id="RHEA-COMP:15540"/>
        <dbReference type="ChEBI" id="CHEBI:15378"/>
        <dbReference type="ChEBI" id="CHEBI:57856"/>
        <dbReference type="ChEBI" id="CHEBI:59789"/>
        <dbReference type="ChEBI" id="CHEBI:61961"/>
        <dbReference type="ChEBI" id="CHEBI:61976"/>
    </reaction>
</comment>
<dbReference type="InterPro" id="IPR044570">
    <property type="entry name" value="Set1-like"/>
</dbReference>
<dbReference type="InterPro" id="IPR001214">
    <property type="entry name" value="SET_dom"/>
</dbReference>
<feature type="domain" description="SET" evidence="18">
    <location>
        <begin position="2137"/>
        <end position="2254"/>
    </location>
</feature>
<evidence type="ECO:0000256" key="11">
    <source>
        <dbReference type="ARBA" id="ARBA00030093"/>
    </source>
</evidence>
<dbReference type="SUPFAM" id="SSF82199">
    <property type="entry name" value="SET domain"/>
    <property type="match status" value="1"/>
</dbReference>
<feature type="region of interest" description="Disordered" evidence="17">
    <location>
        <begin position="2069"/>
        <end position="2107"/>
    </location>
</feature>
<dbReference type="PROSITE" id="PS50868">
    <property type="entry name" value="POST_SET"/>
    <property type="match status" value="1"/>
</dbReference>
<dbReference type="Gene3D" id="3.30.70.330">
    <property type="match status" value="1"/>
</dbReference>
<feature type="compositionally biased region" description="Basic and acidic residues" evidence="17">
    <location>
        <begin position="486"/>
        <end position="508"/>
    </location>
</feature>
<evidence type="ECO:0000256" key="9">
    <source>
        <dbReference type="ARBA" id="ARBA00022853"/>
    </source>
</evidence>
<dbReference type="CDD" id="cd20072">
    <property type="entry name" value="SET_SET1"/>
    <property type="match status" value="1"/>
</dbReference>
<evidence type="ECO:0000256" key="3">
    <source>
        <dbReference type="ARBA" id="ARBA00012182"/>
    </source>
</evidence>
<dbReference type="SUPFAM" id="SSF54928">
    <property type="entry name" value="RNA-binding domain, RBD"/>
    <property type="match status" value="1"/>
</dbReference>
<feature type="compositionally biased region" description="Basic and acidic residues" evidence="17">
    <location>
        <begin position="860"/>
        <end position="882"/>
    </location>
</feature>
<feature type="compositionally biased region" description="Polar residues" evidence="17">
    <location>
        <begin position="1322"/>
        <end position="1336"/>
    </location>
</feature>
<feature type="compositionally biased region" description="Basic residues" evidence="17">
    <location>
        <begin position="670"/>
        <end position="684"/>
    </location>
</feature>
<accession>A0A0G4MDG9</accession>
<keyword evidence="9" id="KW-0156">Chromatin regulator</keyword>
<comment type="catalytic activity">
    <reaction evidence="14">
        <text>L-lysyl(4)-[histone H3] + 3 S-adenosyl-L-methionine = N(6),N(6),N(6)-trimethyl-L-lysyl(4)-[histone H3] + 3 S-adenosyl-L-homocysteine + 3 H(+)</text>
        <dbReference type="Rhea" id="RHEA:60260"/>
        <dbReference type="Rhea" id="RHEA-COMP:15537"/>
        <dbReference type="Rhea" id="RHEA-COMP:15547"/>
        <dbReference type="ChEBI" id="CHEBI:15378"/>
        <dbReference type="ChEBI" id="CHEBI:29969"/>
        <dbReference type="ChEBI" id="CHEBI:57856"/>
        <dbReference type="ChEBI" id="CHEBI:59789"/>
        <dbReference type="ChEBI" id="CHEBI:61961"/>
        <dbReference type="EC" id="2.1.1.354"/>
    </reaction>
</comment>
<evidence type="ECO:0000256" key="14">
    <source>
        <dbReference type="ARBA" id="ARBA00047571"/>
    </source>
</evidence>
<evidence type="ECO:0000313" key="20">
    <source>
        <dbReference type="EMBL" id="CRK32329.1"/>
    </source>
</evidence>
<dbReference type="Pfam" id="PF11767">
    <property type="entry name" value="SET_assoc"/>
    <property type="match status" value="2"/>
</dbReference>
<dbReference type="Pfam" id="PF11764">
    <property type="entry name" value="N-SET"/>
    <property type="match status" value="1"/>
</dbReference>
<feature type="region of interest" description="Disordered" evidence="17">
    <location>
        <begin position="751"/>
        <end position="834"/>
    </location>
</feature>
<dbReference type="SMART" id="SM00508">
    <property type="entry name" value="PostSET"/>
    <property type="match status" value="1"/>
</dbReference>
<dbReference type="GO" id="GO:0005694">
    <property type="term" value="C:chromosome"/>
    <property type="evidence" value="ECO:0007669"/>
    <property type="project" value="UniProtKB-SubCell"/>
</dbReference>
<evidence type="ECO:0000256" key="13">
    <source>
        <dbReference type="ARBA" id="ARBA00044515"/>
    </source>
</evidence>
<keyword evidence="6" id="KW-0489">Methyltransferase</keyword>
<dbReference type="PANTHER" id="PTHR45814:SF2">
    <property type="entry name" value="HISTONE-LYSINE N-METHYLTRANSFERASE SETD1"/>
    <property type="match status" value="1"/>
</dbReference>
<evidence type="ECO:0000256" key="8">
    <source>
        <dbReference type="ARBA" id="ARBA00022691"/>
    </source>
</evidence>
<organism evidence="20 21">
    <name type="scientific">Verticillium longisporum</name>
    <name type="common">Verticillium dahliae var. longisporum</name>
    <dbReference type="NCBI Taxonomy" id="100787"/>
    <lineage>
        <taxon>Eukaryota</taxon>
        <taxon>Fungi</taxon>
        <taxon>Dikarya</taxon>
        <taxon>Ascomycota</taxon>
        <taxon>Pezizomycotina</taxon>
        <taxon>Sordariomycetes</taxon>
        <taxon>Hypocreomycetidae</taxon>
        <taxon>Glomerellales</taxon>
        <taxon>Plectosphaerellaceae</taxon>
        <taxon>Verticillium</taxon>
    </lineage>
</organism>
<dbReference type="Proteomes" id="UP000044602">
    <property type="component" value="Unassembled WGS sequence"/>
</dbReference>
<feature type="region of interest" description="Disordered" evidence="17">
    <location>
        <begin position="851"/>
        <end position="912"/>
    </location>
</feature>
<dbReference type="GO" id="GO:0048188">
    <property type="term" value="C:Set1C/COMPASS complex"/>
    <property type="evidence" value="ECO:0007669"/>
    <property type="project" value="InterPro"/>
</dbReference>
<feature type="region of interest" description="Disordered" evidence="17">
    <location>
        <begin position="1661"/>
        <end position="1734"/>
    </location>
</feature>
<feature type="region of interest" description="Disordered" evidence="17">
    <location>
        <begin position="1270"/>
        <end position="1289"/>
    </location>
</feature>
<dbReference type="STRING" id="100787.A0A0G4MDG9"/>
<dbReference type="SMART" id="SM00317">
    <property type="entry name" value="SET"/>
    <property type="match status" value="1"/>
</dbReference>
<keyword evidence="8" id="KW-0949">S-adenosyl-L-methionine</keyword>
<dbReference type="PROSITE" id="PS51572">
    <property type="entry name" value="SAM_MT43_1"/>
    <property type="match status" value="1"/>
</dbReference>
<feature type="compositionally biased region" description="Basic and acidic residues" evidence="17">
    <location>
        <begin position="1760"/>
        <end position="1782"/>
    </location>
</feature>
<dbReference type="GO" id="GO:0140999">
    <property type="term" value="F:histone H3K4 trimethyltransferase activity"/>
    <property type="evidence" value="ECO:0007669"/>
    <property type="project" value="UniProtKB-EC"/>
</dbReference>
<comment type="function">
    <text evidence="12">Catalytic component of the COMPASS (Set1C) complex that specifically mono-, di- and trimethylates histone H3 to form H3K4me1/2/3. Binds RNAs which might negatively affect its histone methyltransferase activity. COMPASS recognizes ubiquitinated H2B on one face of the nucleosome which stimulates the methylation of H3 on the opposing face.</text>
</comment>
<evidence type="ECO:0000256" key="17">
    <source>
        <dbReference type="SAM" id="MobiDB-lite"/>
    </source>
</evidence>
<feature type="compositionally biased region" description="Polar residues" evidence="17">
    <location>
        <begin position="1057"/>
        <end position="1068"/>
    </location>
</feature>
<feature type="region of interest" description="Disordered" evidence="17">
    <location>
        <begin position="245"/>
        <end position="312"/>
    </location>
</feature>
<feature type="region of interest" description="Disordered" evidence="17">
    <location>
        <begin position="1402"/>
        <end position="1459"/>
    </location>
</feature>
<evidence type="ECO:0000256" key="15">
    <source>
        <dbReference type="ARBA" id="ARBA00047583"/>
    </source>
</evidence>
<dbReference type="Pfam" id="PF00856">
    <property type="entry name" value="SET"/>
    <property type="match status" value="1"/>
</dbReference>
<keyword evidence="7" id="KW-0808">Transferase</keyword>
<feature type="compositionally biased region" description="Low complexity" evidence="17">
    <location>
        <begin position="276"/>
        <end position="288"/>
    </location>
</feature>
<evidence type="ECO:0000259" key="19">
    <source>
        <dbReference type="PROSITE" id="PS50868"/>
    </source>
</evidence>
<reference evidence="20 21" key="1">
    <citation type="submission" date="2015-05" db="EMBL/GenBank/DDBJ databases">
        <authorList>
            <person name="Wang D.B."/>
            <person name="Wang M."/>
        </authorList>
    </citation>
    <scope>NUCLEOTIDE SEQUENCE [LARGE SCALE GENOMIC DNA]</scope>
    <source>
        <strain evidence="20">VL1</strain>
    </source>
</reference>